<dbReference type="Gene3D" id="1.10.1200.10">
    <property type="entry name" value="ACP-like"/>
    <property type="match status" value="1"/>
</dbReference>
<proteinExistence type="predicted"/>
<dbReference type="NCBIfam" id="NF006617">
    <property type="entry name" value="PRK09184.1"/>
    <property type="match status" value="1"/>
</dbReference>
<dbReference type="SUPFAM" id="SSF47336">
    <property type="entry name" value="ACP-like"/>
    <property type="match status" value="1"/>
</dbReference>
<organism evidence="2 3">
    <name type="scientific">Pseudidiomarina sediminum</name>
    <dbReference type="NCBI Taxonomy" id="431675"/>
    <lineage>
        <taxon>Bacteria</taxon>
        <taxon>Pseudomonadati</taxon>
        <taxon>Pseudomonadota</taxon>
        <taxon>Gammaproteobacteria</taxon>
        <taxon>Alteromonadales</taxon>
        <taxon>Idiomarinaceae</taxon>
        <taxon>Pseudidiomarina</taxon>
    </lineage>
</organism>
<dbReference type="RefSeq" id="WP_026860749.1">
    <property type="nucleotide sequence ID" value="NZ_JAHVIQ010000002.1"/>
</dbReference>
<evidence type="ECO:0000259" key="1">
    <source>
        <dbReference type="PROSITE" id="PS50075"/>
    </source>
</evidence>
<dbReference type="PROSITE" id="PS50075">
    <property type="entry name" value="CARRIER"/>
    <property type="match status" value="1"/>
</dbReference>
<name>A0A432Z283_9GAMM</name>
<dbReference type="AlphaFoldDB" id="A0A432Z283"/>
<comment type="caution">
    <text evidence="2">The sequence shown here is derived from an EMBL/GenBank/DDBJ whole genome shotgun (WGS) entry which is preliminary data.</text>
</comment>
<accession>A0A432Z283</accession>
<protein>
    <submittedName>
        <fullName evidence="2">Acyl carrier protein</fullName>
    </submittedName>
</protein>
<keyword evidence="3" id="KW-1185">Reference proteome</keyword>
<dbReference type="InterPro" id="IPR036736">
    <property type="entry name" value="ACP-like_sf"/>
</dbReference>
<evidence type="ECO:0000313" key="2">
    <source>
        <dbReference type="EMBL" id="RUO72012.1"/>
    </source>
</evidence>
<gene>
    <name evidence="2" type="ORF">CWI80_09410</name>
</gene>
<dbReference type="InterPro" id="IPR009081">
    <property type="entry name" value="PP-bd_ACP"/>
</dbReference>
<evidence type="ECO:0000313" key="3">
    <source>
        <dbReference type="Proteomes" id="UP000287022"/>
    </source>
</evidence>
<dbReference type="Proteomes" id="UP000287022">
    <property type="component" value="Unassembled WGS sequence"/>
</dbReference>
<feature type="domain" description="Carrier" evidence="1">
    <location>
        <begin position="2"/>
        <end position="87"/>
    </location>
</feature>
<sequence>METLKQELKTLIIEALDLEDVGVADIRDDAPLFSDENDGLDLDSIDALELGLAIKKAFDVKLDANATDTKQHFYSVNTLADFITSQKG</sequence>
<dbReference type="STRING" id="1122124.GCA_000423165_02037"/>
<reference evidence="3" key="1">
    <citation type="journal article" date="2018" name="Front. Microbiol.">
        <title>Genome-Based Analysis Reveals the Taxonomy and Diversity of the Family Idiomarinaceae.</title>
        <authorList>
            <person name="Liu Y."/>
            <person name="Lai Q."/>
            <person name="Shao Z."/>
        </authorList>
    </citation>
    <scope>NUCLEOTIDE SEQUENCE [LARGE SCALE GENOMIC DNA]</scope>
    <source>
        <strain evidence="3">c121</strain>
    </source>
</reference>
<dbReference type="EMBL" id="PIQE01000003">
    <property type="protein sequence ID" value="RUO72012.1"/>
    <property type="molecule type" value="Genomic_DNA"/>
</dbReference>